<dbReference type="PANTHER" id="PTHR37298:SF1">
    <property type="entry name" value="UPF0111 PROTEIN YKAA"/>
    <property type="match status" value="1"/>
</dbReference>
<dbReference type="OrthoDB" id="9797568at2"/>
<proteinExistence type="inferred from homology"/>
<dbReference type="AlphaFoldDB" id="A0A0K1PYJ4"/>
<comment type="similarity">
    <text evidence="1">Belongs to the UPF0111 family.</text>
</comment>
<evidence type="ECO:0000256" key="1">
    <source>
        <dbReference type="ARBA" id="ARBA00008591"/>
    </source>
</evidence>
<gene>
    <name evidence="2" type="ORF">AKJ09_05269</name>
</gene>
<sequence>MGIQDVIRFFMPKEEYFYDFLEKQAKFAHEGATMLSKFSENGQSAEDARVEIQKVEHEGDKVVHDMEEALAKTFVTPIDREDLHKLSSELDTVLDLTNGAIRACVMLGVDKPTEPMKKLITLLVACTQKMDEAVPKLRKHEYNDLVAIARELRKLEKDADVVYRDAISKLFKDPSVDAKVLIREKTVLEDLENAVDQCDSIADTLTNLAIKNG</sequence>
<dbReference type="Gene3D" id="1.20.58.220">
    <property type="entry name" value="Phosphate transport system protein phou homolog 2, domain 2"/>
    <property type="match status" value="1"/>
</dbReference>
<dbReference type="PATRIC" id="fig|1391654.3.peg.5342"/>
<name>A0A0K1PYJ4_9BACT</name>
<evidence type="ECO:0000313" key="3">
    <source>
        <dbReference type="Proteomes" id="UP000064967"/>
    </source>
</evidence>
<accession>A0A0K1PYJ4</accession>
<dbReference type="InterPro" id="IPR052912">
    <property type="entry name" value="UPF0111_domain"/>
</dbReference>
<dbReference type="EMBL" id="CP012333">
    <property type="protein sequence ID" value="AKU98605.1"/>
    <property type="molecule type" value="Genomic_DNA"/>
</dbReference>
<dbReference type="KEGG" id="llu:AKJ09_05269"/>
<protein>
    <submittedName>
        <fullName evidence="2">Phosphate transport regulator</fullName>
    </submittedName>
</protein>
<reference evidence="2 3" key="1">
    <citation type="submission" date="2015-08" db="EMBL/GenBank/DDBJ databases">
        <authorList>
            <person name="Babu N.S."/>
            <person name="Beckwith C.J."/>
            <person name="Beseler K.G."/>
            <person name="Brison A."/>
            <person name="Carone J.V."/>
            <person name="Caskin T.P."/>
            <person name="Diamond M."/>
            <person name="Durham M.E."/>
            <person name="Foxe J.M."/>
            <person name="Go M."/>
            <person name="Henderson B.A."/>
            <person name="Jones I.B."/>
            <person name="McGettigan J.A."/>
            <person name="Micheletti S.J."/>
            <person name="Nasrallah M.E."/>
            <person name="Ortiz D."/>
            <person name="Piller C.R."/>
            <person name="Privatt S.R."/>
            <person name="Schneider S.L."/>
            <person name="Sharp S."/>
            <person name="Smith T.C."/>
            <person name="Stanton J.D."/>
            <person name="Ullery H.E."/>
            <person name="Wilson R.J."/>
            <person name="Serrano M.G."/>
            <person name="Buck G."/>
            <person name="Lee V."/>
            <person name="Wang Y."/>
            <person name="Carvalho R."/>
            <person name="Voegtly L."/>
            <person name="Shi R."/>
            <person name="Duckworth R."/>
            <person name="Johnson A."/>
            <person name="Loviza R."/>
            <person name="Walstead R."/>
            <person name="Shah Z."/>
            <person name="Kiflezghi M."/>
            <person name="Wade K."/>
            <person name="Ball S.L."/>
            <person name="Bradley K.W."/>
            <person name="Asai D.J."/>
            <person name="Bowman C.A."/>
            <person name="Russell D.A."/>
            <person name="Pope W.H."/>
            <person name="Jacobs-Sera D."/>
            <person name="Hendrix R.W."/>
            <person name="Hatfull G.F."/>
        </authorList>
    </citation>
    <scope>NUCLEOTIDE SEQUENCE [LARGE SCALE GENOMIC DNA]</scope>
    <source>
        <strain evidence="2 3">DSM 27648</strain>
    </source>
</reference>
<dbReference type="PANTHER" id="PTHR37298">
    <property type="entry name" value="UPF0111 PROTEIN YKAA"/>
    <property type="match status" value="1"/>
</dbReference>
<dbReference type="Proteomes" id="UP000064967">
    <property type="component" value="Chromosome"/>
</dbReference>
<dbReference type="InterPro" id="IPR018445">
    <property type="entry name" value="Put_Phosphate_transp_reg"/>
</dbReference>
<dbReference type="STRING" id="1391654.AKJ09_05269"/>
<dbReference type="Pfam" id="PF01865">
    <property type="entry name" value="PhoU_div"/>
    <property type="match status" value="1"/>
</dbReference>
<dbReference type="RefSeq" id="WP_146649539.1">
    <property type="nucleotide sequence ID" value="NZ_CP012333.1"/>
</dbReference>
<dbReference type="InterPro" id="IPR038078">
    <property type="entry name" value="PhoU-like_sf"/>
</dbReference>
<keyword evidence="3" id="KW-1185">Reference proteome</keyword>
<organism evidence="2 3">
    <name type="scientific">Labilithrix luteola</name>
    <dbReference type="NCBI Taxonomy" id="1391654"/>
    <lineage>
        <taxon>Bacteria</taxon>
        <taxon>Pseudomonadati</taxon>
        <taxon>Myxococcota</taxon>
        <taxon>Polyangia</taxon>
        <taxon>Polyangiales</taxon>
        <taxon>Labilitrichaceae</taxon>
        <taxon>Labilithrix</taxon>
    </lineage>
</organism>
<evidence type="ECO:0000313" key="2">
    <source>
        <dbReference type="EMBL" id="AKU98605.1"/>
    </source>
</evidence>